<name>A0ABV6K1M1_9LACO</name>
<evidence type="ECO:0000313" key="1">
    <source>
        <dbReference type="EMBL" id="MFC0423082.1"/>
    </source>
</evidence>
<dbReference type="Proteomes" id="UP001589855">
    <property type="component" value="Unassembled WGS sequence"/>
</dbReference>
<dbReference type="EMBL" id="JBHLUK010000014">
    <property type="protein sequence ID" value="MFC0423082.1"/>
    <property type="molecule type" value="Genomic_DNA"/>
</dbReference>
<sequence>MTKVRAKRVTKVARYGKADLLQASGFTKLEKDILNVVLDNDQEYSVDQAKQQIKKFKEAI</sequence>
<reference evidence="1 2" key="1">
    <citation type="submission" date="2024-09" db="EMBL/GenBank/DDBJ databases">
        <authorList>
            <person name="Sun Q."/>
            <person name="Mori K."/>
        </authorList>
    </citation>
    <scope>NUCLEOTIDE SEQUENCE [LARGE SCALE GENOMIC DNA]</scope>
    <source>
        <strain evidence="1 2">TBRC 4575</strain>
    </source>
</reference>
<accession>A0ABV6K1M1</accession>
<gene>
    <name evidence="1" type="ORF">ACFFGS_02805</name>
</gene>
<protein>
    <submittedName>
        <fullName evidence="1">Uncharacterized protein</fullName>
    </submittedName>
</protein>
<keyword evidence="2" id="KW-1185">Reference proteome</keyword>
<evidence type="ECO:0000313" key="2">
    <source>
        <dbReference type="Proteomes" id="UP001589855"/>
    </source>
</evidence>
<organism evidence="1 2">
    <name type="scientific">Lactiplantibacillus plajomi</name>
    <dbReference type="NCBI Taxonomy" id="1457217"/>
    <lineage>
        <taxon>Bacteria</taxon>
        <taxon>Bacillati</taxon>
        <taxon>Bacillota</taxon>
        <taxon>Bacilli</taxon>
        <taxon>Lactobacillales</taxon>
        <taxon>Lactobacillaceae</taxon>
        <taxon>Lactiplantibacillus</taxon>
    </lineage>
</organism>
<comment type="caution">
    <text evidence="1">The sequence shown here is derived from an EMBL/GenBank/DDBJ whole genome shotgun (WGS) entry which is preliminary data.</text>
</comment>
<proteinExistence type="predicted"/>
<dbReference type="RefSeq" id="WP_137645847.1">
    <property type="nucleotide sequence ID" value="NZ_BAABRM010000026.1"/>
</dbReference>